<name>A0A0R1ZKD3_9LACO</name>
<dbReference type="SMART" id="SM00861">
    <property type="entry name" value="Transket_pyr"/>
    <property type="match status" value="1"/>
</dbReference>
<evidence type="ECO:0000313" key="14">
    <source>
        <dbReference type="EMBL" id="KRM55432.1"/>
    </source>
</evidence>
<proteinExistence type="inferred from homology"/>
<comment type="pathway">
    <text evidence="3">Metabolic intermediate biosynthesis; 1-deoxy-D-xylulose 5-phosphate biosynthesis; 1-deoxy-D-xylulose 5-phosphate from D-glyceraldehyde 3-phosphate and pyruvate: step 1/1.</text>
</comment>
<comment type="similarity">
    <text evidence="4">Belongs to the transketolase family. DXPS subfamily.</text>
</comment>
<evidence type="ECO:0000259" key="13">
    <source>
        <dbReference type="SMART" id="SM00861"/>
    </source>
</evidence>
<dbReference type="Gene3D" id="3.40.50.970">
    <property type="match status" value="2"/>
</dbReference>
<comment type="caution">
    <text evidence="14">The sequence shown here is derived from an EMBL/GenBank/DDBJ whole genome shotgun (WGS) entry which is preliminary data.</text>
</comment>
<dbReference type="PROSITE" id="PS00801">
    <property type="entry name" value="TRANSKETOLASE_1"/>
    <property type="match status" value="1"/>
</dbReference>
<dbReference type="PANTHER" id="PTHR43322">
    <property type="entry name" value="1-D-DEOXYXYLULOSE 5-PHOSPHATE SYNTHASE-RELATED"/>
    <property type="match status" value="1"/>
</dbReference>
<gene>
    <name evidence="14" type="ORF">FC18_GL001327</name>
</gene>
<dbReference type="InterPro" id="IPR033248">
    <property type="entry name" value="Transketolase_C"/>
</dbReference>
<dbReference type="EMBL" id="AYYO01000022">
    <property type="protein sequence ID" value="KRM55432.1"/>
    <property type="molecule type" value="Genomic_DNA"/>
</dbReference>
<dbReference type="GO" id="GO:0009228">
    <property type="term" value="P:thiamine biosynthetic process"/>
    <property type="evidence" value="ECO:0007669"/>
    <property type="project" value="UniProtKB-KW"/>
</dbReference>
<organism evidence="14 15">
    <name type="scientific">Lacticaseibacillus sharpeae JCM 1186 = DSM 20505</name>
    <dbReference type="NCBI Taxonomy" id="1291052"/>
    <lineage>
        <taxon>Bacteria</taxon>
        <taxon>Bacillati</taxon>
        <taxon>Bacillota</taxon>
        <taxon>Bacilli</taxon>
        <taxon>Lactobacillales</taxon>
        <taxon>Lactobacillaceae</taxon>
        <taxon>Lacticaseibacillus</taxon>
    </lineage>
</organism>
<dbReference type="NCBIfam" id="NF003933">
    <property type="entry name" value="PRK05444.2-2"/>
    <property type="match status" value="1"/>
</dbReference>
<comment type="cofactor">
    <cofactor evidence="1">
        <name>Mg(2+)</name>
        <dbReference type="ChEBI" id="CHEBI:18420"/>
    </cofactor>
</comment>
<dbReference type="GO" id="GO:0019288">
    <property type="term" value="P:isopentenyl diphosphate biosynthetic process, methylerythritol 4-phosphate pathway"/>
    <property type="evidence" value="ECO:0007669"/>
    <property type="project" value="TreeGrafter"/>
</dbReference>
<keyword evidence="8" id="KW-0479">Metal-binding</keyword>
<dbReference type="GO" id="GO:0005829">
    <property type="term" value="C:cytosol"/>
    <property type="evidence" value="ECO:0007669"/>
    <property type="project" value="TreeGrafter"/>
</dbReference>
<evidence type="ECO:0000256" key="4">
    <source>
        <dbReference type="ARBA" id="ARBA00011081"/>
    </source>
</evidence>
<dbReference type="InterPro" id="IPR029061">
    <property type="entry name" value="THDP-binding"/>
</dbReference>
<accession>A0A0R1ZKD3</accession>
<dbReference type="AlphaFoldDB" id="A0A0R1ZKD3"/>
<keyword evidence="7" id="KW-0808">Transferase</keyword>
<keyword evidence="10" id="KW-0784">Thiamine biosynthesis</keyword>
<dbReference type="Pfam" id="PF02779">
    <property type="entry name" value="Transket_pyr"/>
    <property type="match status" value="1"/>
</dbReference>
<feature type="domain" description="Transketolase-like pyrimidine-binding" evidence="13">
    <location>
        <begin position="296"/>
        <end position="460"/>
    </location>
</feature>
<dbReference type="InterPro" id="IPR005475">
    <property type="entry name" value="Transketolase-like_Pyr-bd"/>
</dbReference>
<keyword evidence="15" id="KW-1185">Reference proteome</keyword>
<comment type="cofactor">
    <cofactor evidence="2">
        <name>thiamine diphosphate</name>
        <dbReference type="ChEBI" id="CHEBI:58937"/>
    </cofactor>
</comment>
<protein>
    <recommendedName>
        <fullName evidence="6">1-deoxy-D-xylulose-5-phosphate synthase</fullName>
        <ecNumber evidence="6">2.2.1.7</ecNumber>
    </recommendedName>
</protein>
<evidence type="ECO:0000256" key="3">
    <source>
        <dbReference type="ARBA" id="ARBA00004980"/>
    </source>
</evidence>
<keyword evidence="11" id="KW-0786">Thiamine pyrophosphate</keyword>
<dbReference type="InterPro" id="IPR009014">
    <property type="entry name" value="Transketo_C/PFOR_II"/>
</dbReference>
<dbReference type="SUPFAM" id="SSF52922">
    <property type="entry name" value="TK C-terminal domain-like"/>
    <property type="match status" value="1"/>
</dbReference>
<reference evidence="14 15" key="1">
    <citation type="journal article" date="2015" name="Genome Announc.">
        <title>Expanding the biotechnology potential of lactobacilli through comparative genomics of 213 strains and associated genera.</title>
        <authorList>
            <person name="Sun Z."/>
            <person name="Harris H.M."/>
            <person name="McCann A."/>
            <person name="Guo C."/>
            <person name="Argimon S."/>
            <person name="Zhang W."/>
            <person name="Yang X."/>
            <person name="Jeffery I.B."/>
            <person name="Cooney J.C."/>
            <person name="Kagawa T.F."/>
            <person name="Liu W."/>
            <person name="Song Y."/>
            <person name="Salvetti E."/>
            <person name="Wrobel A."/>
            <person name="Rasinkangas P."/>
            <person name="Parkhill J."/>
            <person name="Rea M.C."/>
            <person name="O'Sullivan O."/>
            <person name="Ritari J."/>
            <person name="Douillard F.P."/>
            <person name="Paul Ross R."/>
            <person name="Yang R."/>
            <person name="Briner A.E."/>
            <person name="Felis G.E."/>
            <person name="de Vos W.M."/>
            <person name="Barrangou R."/>
            <person name="Klaenhammer T.R."/>
            <person name="Caufield P.W."/>
            <person name="Cui Y."/>
            <person name="Zhang H."/>
            <person name="O'Toole P.W."/>
        </authorList>
    </citation>
    <scope>NUCLEOTIDE SEQUENCE [LARGE SCALE GENOMIC DNA]</scope>
    <source>
        <strain evidence="14 15">DSM 20505</strain>
    </source>
</reference>
<evidence type="ECO:0000256" key="11">
    <source>
        <dbReference type="ARBA" id="ARBA00023052"/>
    </source>
</evidence>
<dbReference type="InterPro" id="IPR049557">
    <property type="entry name" value="Transketolase_CS"/>
</dbReference>
<evidence type="ECO:0000256" key="12">
    <source>
        <dbReference type="ARBA" id="ARBA00023229"/>
    </source>
</evidence>
<dbReference type="GO" id="GO:0016114">
    <property type="term" value="P:terpenoid biosynthetic process"/>
    <property type="evidence" value="ECO:0007669"/>
    <property type="project" value="InterPro"/>
</dbReference>
<evidence type="ECO:0000256" key="7">
    <source>
        <dbReference type="ARBA" id="ARBA00022679"/>
    </source>
</evidence>
<dbReference type="Pfam" id="PF13292">
    <property type="entry name" value="DXP_synthase_N"/>
    <property type="match status" value="1"/>
</dbReference>
<dbReference type="GO" id="GO:0008661">
    <property type="term" value="F:1-deoxy-D-xylulose-5-phosphate synthase activity"/>
    <property type="evidence" value="ECO:0007669"/>
    <property type="project" value="UniProtKB-EC"/>
</dbReference>
<evidence type="ECO:0000313" key="15">
    <source>
        <dbReference type="Proteomes" id="UP000051679"/>
    </source>
</evidence>
<dbReference type="STRING" id="1291052.FC18_GL001327"/>
<dbReference type="EC" id="2.2.1.7" evidence="6"/>
<dbReference type="NCBIfam" id="NF008968">
    <property type="entry name" value="PRK12315.1"/>
    <property type="match status" value="1"/>
</dbReference>
<dbReference type="Proteomes" id="UP000051679">
    <property type="component" value="Unassembled WGS sequence"/>
</dbReference>
<evidence type="ECO:0000256" key="8">
    <source>
        <dbReference type="ARBA" id="ARBA00022723"/>
    </source>
</evidence>
<dbReference type="Gene3D" id="3.40.50.920">
    <property type="match status" value="1"/>
</dbReference>
<evidence type="ECO:0000256" key="1">
    <source>
        <dbReference type="ARBA" id="ARBA00001946"/>
    </source>
</evidence>
<dbReference type="InterPro" id="IPR005477">
    <property type="entry name" value="Dxylulose-5-P_synthase"/>
</dbReference>
<dbReference type="PATRIC" id="fig|1291052.5.peg.1345"/>
<evidence type="ECO:0000256" key="10">
    <source>
        <dbReference type="ARBA" id="ARBA00022977"/>
    </source>
</evidence>
<comment type="subunit">
    <text evidence="5">Homodimer.</text>
</comment>
<dbReference type="CDD" id="cd02007">
    <property type="entry name" value="TPP_DXS"/>
    <property type="match status" value="1"/>
</dbReference>
<dbReference type="CDD" id="cd07033">
    <property type="entry name" value="TPP_PYR_DXS_TK_like"/>
    <property type="match status" value="1"/>
</dbReference>
<keyword evidence="9" id="KW-0460">Magnesium</keyword>
<evidence type="ECO:0000256" key="6">
    <source>
        <dbReference type="ARBA" id="ARBA00013150"/>
    </source>
</evidence>
<dbReference type="PANTHER" id="PTHR43322:SF1">
    <property type="entry name" value="1-DEOXY-D-XYLULOSE-5-PHOSPHATE SYNTHASE"/>
    <property type="match status" value="1"/>
</dbReference>
<dbReference type="GO" id="GO:0046872">
    <property type="term" value="F:metal ion binding"/>
    <property type="evidence" value="ECO:0007669"/>
    <property type="project" value="UniProtKB-KW"/>
</dbReference>
<sequence>MRPDSEHKTEAKIMASNTPILDRVNGPADLNQFSAEELTELANEIRPLLINKLSITGGHVGPNLGVVELTIALHTVFNSPVDHIVWDVSHQAYTHKILTGRKEAWLSPEHFHDVGPYTDPTESKHDYFNIGHTSTSIGLADGMAAARDLRGGSENVIAVIGDGALSGGLAYEALSNAAMLNSNLIIVVNDNEMSIAEDHGGLYKGLAQLRATNGKSPNNLFKALGLDYMYVEGGNDIPTLLAAFTQVHDIDHPIVVHVHTIKGLGYAPALANEEAFHWHAAFDIETGAARHPNTAKTYSDVVLDELDAEIAAGAPVVAINAAIPGGFHLKKFAAKHPDRYHDVGIAEQQSITFAAGLAQQGARPVAFENTTFLQRAYDQLSHDLGVNKLPAVIVYSGGHVTGGDPTHQSTFDLAMLTNIPGMTVLVPADAGELTAAVRWALHQNDGPVAIRLPGGPADKSVAPTDFDPDRMRELQPGHDVALLAIGSMLPLAKQVAAKLQADRNITATIVDPRRVDALVDQDELAHLLANHELVVTFEEDSVVGGFGEKVSRFFGPTNVRTLNLGAKRRFDHKQTRAELMDEYKLTPETATVAIEDVLD</sequence>
<dbReference type="FunFam" id="3.40.50.970:FF:000010">
    <property type="entry name" value="1-deoxy-D-xylulose-5-phosphate synthase"/>
    <property type="match status" value="1"/>
</dbReference>
<evidence type="ECO:0000256" key="2">
    <source>
        <dbReference type="ARBA" id="ARBA00001964"/>
    </source>
</evidence>
<keyword evidence="12" id="KW-0414">Isoprene biosynthesis</keyword>
<evidence type="ECO:0000256" key="9">
    <source>
        <dbReference type="ARBA" id="ARBA00022842"/>
    </source>
</evidence>
<evidence type="ECO:0000256" key="5">
    <source>
        <dbReference type="ARBA" id="ARBA00011738"/>
    </source>
</evidence>
<dbReference type="Pfam" id="PF02780">
    <property type="entry name" value="Transketolase_C"/>
    <property type="match status" value="1"/>
</dbReference>
<dbReference type="SUPFAM" id="SSF52518">
    <property type="entry name" value="Thiamin diphosphate-binding fold (THDP-binding)"/>
    <property type="match status" value="2"/>
</dbReference>
<dbReference type="UniPathway" id="UPA00064">
    <property type="reaction ID" value="UER00091"/>
</dbReference>